<keyword evidence="1" id="KW-0472">Membrane</keyword>
<reference evidence="2 3" key="1">
    <citation type="journal article" date="2018" name="Sci. Rep.">
        <title>Genomic signatures of local adaptation to the degree of environmental predictability in rotifers.</title>
        <authorList>
            <person name="Franch-Gras L."/>
            <person name="Hahn C."/>
            <person name="Garcia-Roger E.M."/>
            <person name="Carmona M.J."/>
            <person name="Serra M."/>
            <person name="Gomez A."/>
        </authorList>
    </citation>
    <scope>NUCLEOTIDE SEQUENCE [LARGE SCALE GENOMIC DNA]</scope>
    <source>
        <strain evidence="2">HYR1</strain>
    </source>
</reference>
<evidence type="ECO:0000313" key="2">
    <source>
        <dbReference type="EMBL" id="RNA37356.1"/>
    </source>
</evidence>
<protein>
    <submittedName>
        <fullName evidence="2">Uncharacterized protein</fullName>
    </submittedName>
</protein>
<dbReference type="Proteomes" id="UP000276133">
    <property type="component" value="Unassembled WGS sequence"/>
</dbReference>
<feature type="transmembrane region" description="Helical" evidence="1">
    <location>
        <begin position="38"/>
        <end position="55"/>
    </location>
</feature>
<dbReference type="EMBL" id="REGN01001056">
    <property type="protein sequence ID" value="RNA37356.1"/>
    <property type="molecule type" value="Genomic_DNA"/>
</dbReference>
<keyword evidence="1" id="KW-0812">Transmembrane</keyword>
<gene>
    <name evidence="2" type="ORF">BpHYR1_043413</name>
</gene>
<evidence type="ECO:0000256" key="1">
    <source>
        <dbReference type="SAM" id="Phobius"/>
    </source>
</evidence>
<keyword evidence="1" id="KW-1133">Transmembrane helix</keyword>
<proteinExistence type="predicted"/>
<name>A0A3M7SNN7_BRAPC</name>
<evidence type="ECO:0000313" key="3">
    <source>
        <dbReference type="Proteomes" id="UP000276133"/>
    </source>
</evidence>
<organism evidence="2 3">
    <name type="scientific">Brachionus plicatilis</name>
    <name type="common">Marine rotifer</name>
    <name type="synonym">Brachionus muelleri</name>
    <dbReference type="NCBI Taxonomy" id="10195"/>
    <lineage>
        <taxon>Eukaryota</taxon>
        <taxon>Metazoa</taxon>
        <taxon>Spiralia</taxon>
        <taxon>Gnathifera</taxon>
        <taxon>Rotifera</taxon>
        <taxon>Eurotatoria</taxon>
        <taxon>Monogononta</taxon>
        <taxon>Pseudotrocha</taxon>
        <taxon>Ploima</taxon>
        <taxon>Brachionidae</taxon>
        <taxon>Brachionus</taxon>
    </lineage>
</organism>
<keyword evidence="3" id="KW-1185">Reference proteome</keyword>
<dbReference type="AlphaFoldDB" id="A0A3M7SNN7"/>
<sequence length="62" mass="7959">MYSKLRELNGRIKHRRIWLKINHKSRKSNRDFFKKSRNFTHFFPIFINHYFFLWINEITSYH</sequence>
<accession>A0A3M7SNN7</accession>
<comment type="caution">
    <text evidence="2">The sequence shown here is derived from an EMBL/GenBank/DDBJ whole genome shotgun (WGS) entry which is preliminary data.</text>
</comment>